<organism evidence="3 4">
    <name type="scientific">Ideonella livida</name>
    <dbReference type="NCBI Taxonomy" id="2707176"/>
    <lineage>
        <taxon>Bacteria</taxon>
        <taxon>Pseudomonadati</taxon>
        <taxon>Pseudomonadota</taxon>
        <taxon>Betaproteobacteria</taxon>
        <taxon>Burkholderiales</taxon>
        <taxon>Sphaerotilaceae</taxon>
        <taxon>Ideonella</taxon>
    </lineage>
</organism>
<dbReference type="Pfam" id="PF00535">
    <property type="entry name" value="Glycos_transf_2"/>
    <property type="match status" value="1"/>
</dbReference>
<dbReference type="Proteomes" id="UP000484255">
    <property type="component" value="Unassembled WGS sequence"/>
</dbReference>
<dbReference type="InterPro" id="IPR001173">
    <property type="entry name" value="Glyco_trans_2-like"/>
</dbReference>
<dbReference type="AlphaFoldDB" id="A0A7C9TKK7"/>
<evidence type="ECO:0000256" key="1">
    <source>
        <dbReference type="SAM" id="MobiDB-lite"/>
    </source>
</evidence>
<proteinExistence type="predicted"/>
<accession>A0A7C9TKK7</accession>
<dbReference type="SUPFAM" id="SSF53448">
    <property type="entry name" value="Nucleotide-diphospho-sugar transferases"/>
    <property type="match status" value="1"/>
</dbReference>
<dbReference type="CDD" id="cd00761">
    <property type="entry name" value="Glyco_tranf_GTA_type"/>
    <property type="match status" value="1"/>
</dbReference>
<evidence type="ECO:0000259" key="2">
    <source>
        <dbReference type="Pfam" id="PF00535"/>
    </source>
</evidence>
<evidence type="ECO:0000313" key="3">
    <source>
        <dbReference type="EMBL" id="NDY90967.1"/>
    </source>
</evidence>
<sequence length="339" mass="36660">MIEPQDITVVIPALDVQAPLGEAIVSVLAHGGLSSPVLVADASGDPRTADAVARLSRHFPLVQHLAAPGATAGEALNLGLSRCTTGRVLFLEAQDQIVQQGLRHLAAAMAPEADLLLSNHTRIDPETGRGRPQRLAPTLPPSPPQAMPWKALAPLSLRGVLWRTAFLRGQDLRFAAQRHYPEAAFMAQAWLAATTVCAVDQVTCTRHPEQPGCTLNPRGERALSAEALADRMRQILQTVKTTRTPAWRERFKRRFTLEHELSTHLFKGHVLPLAALARRAPADARLAPLLAQLQAAVAPYEASLKTLPAEQQPYWQAVLAQDAAALSRLDPTLPQAEPA</sequence>
<comment type="caution">
    <text evidence="3">The sequence shown here is derived from an EMBL/GenBank/DDBJ whole genome shotgun (WGS) entry which is preliminary data.</text>
</comment>
<keyword evidence="4" id="KW-1185">Reference proteome</keyword>
<dbReference type="RefSeq" id="WP_163456822.1">
    <property type="nucleotide sequence ID" value="NZ_JAAGOH010000006.1"/>
</dbReference>
<dbReference type="Gene3D" id="3.90.550.10">
    <property type="entry name" value="Spore Coat Polysaccharide Biosynthesis Protein SpsA, Chain A"/>
    <property type="match status" value="1"/>
</dbReference>
<dbReference type="EMBL" id="JAAGOH010000006">
    <property type="protein sequence ID" value="NDY90967.1"/>
    <property type="molecule type" value="Genomic_DNA"/>
</dbReference>
<name>A0A7C9TKK7_9BURK</name>
<gene>
    <name evidence="3" type="ORF">G3A44_07135</name>
</gene>
<reference evidence="3 4" key="1">
    <citation type="submission" date="2020-02" db="EMBL/GenBank/DDBJ databases">
        <title>Ideonella bacterium strain TBM-1.</title>
        <authorList>
            <person name="Chen W.-M."/>
        </authorList>
    </citation>
    <scope>NUCLEOTIDE SEQUENCE [LARGE SCALE GENOMIC DNA]</scope>
    <source>
        <strain evidence="3 4">TBM-1</strain>
    </source>
</reference>
<feature type="region of interest" description="Disordered" evidence="1">
    <location>
        <begin position="122"/>
        <end position="147"/>
    </location>
</feature>
<protein>
    <submittedName>
        <fullName evidence="3">Glycosyltransferase</fullName>
    </submittedName>
</protein>
<feature type="domain" description="Glycosyltransferase 2-like" evidence="2">
    <location>
        <begin position="8"/>
        <end position="136"/>
    </location>
</feature>
<dbReference type="InterPro" id="IPR029044">
    <property type="entry name" value="Nucleotide-diphossugar_trans"/>
</dbReference>
<evidence type="ECO:0000313" key="4">
    <source>
        <dbReference type="Proteomes" id="UP000484255"/>
    </source>
</evidence>
<dbReference type="GO" id="GO:0016740">
    <property type="term" value="F:transferase activity"/>
    <property type="evidence" value="ECO:0007669"/>
    <property type="project" value="UniProtKB-KW"/>
</dbReference>
<keyword evidence="3" id="KW-0808">Transferase</keyword>